<dbReference type="Proteomes" id="UP001519887">
    <property type="component" value="Unassembled WGS sequence"/>
</dbReference>
<name>A0ABS7CFL5_9BACL</name>
<evidence type="ECO:0000313" key="2">
    <source>
        <dbReference type="EMBL" id="MBW7459728.1"/>
    </source>
</evidence>
<keyword evidence="1" id="KW-0812">Transmembrane</keyword>
<feature type="non-terminal residue" evidence="2">
    <location>
        <position position="214"/>
    </location>
</feature>
<protein>
    <recommendedName>
        <fullName evidence="4">Two-component sensor histidine kinase</fullName>
    </recommendedName>
</protein>
<organism evidence="2 3">
    <name type="scientific">Paenibacillus sepulcri</name>
    <dbReference type="NCBI Taxonomy" id="359917"/>
    <lineage>
        <taxon>Bacteria</taxon>
        <taxon>Bacillati</taxon>
        <taxon>Bacillota</taxon>
        <taxon>Bacilli</taxon>
        <taxon>Bacillales</taxon>
        <taxon>Paenibacillaceae</taxon>
        <taxon>Paenibacillus</taxon>
    </lineage>
</organism>
<evidence type="ECO:0000256" key="1">
    <source>
        <dbReference type="SAM" id="Phobius"/>
    </source>
</evidence>
<accession>A0ABS7CFL5</accession>
<reference evidence="2 3" key="1">
    <citation type="submission" date="2021-07" db="EMBL/GenBank/DDBJ databases">
        <title>Paenibacillus radiodurans sp. nov., isolated from the southeastern edge of Tengger Desert.</title>
        <authorList>
            <person name="Zhang G."/>
        </authorList>
    </citation>
    <scope>NUCLEOTIDE SEQUENCE [LARGE SCALE GENOMIC DNA]</scope>
    <source>
        <strain evidence="2 3">CCM 7311</strain>
    </source>
</reference>
<keyword evidence="3" id="KW-1185">Reference proteome</keyword>
<keyword evidence="1" id="KW-1133">Transmembrane helix</keyword>
<dbReference type="EMBL" id="JAHZIK010001796">
    <property type="protein sequence ID" value="MBW7459728.1"/>
    <property type="molecule type" value="Genomic_DNA"/>
</dbReference>
<evidence type="ECO:0008006" key="4">
    <source>
        <dbReference type="Google" id="ProtNLM"/>
    </source>
</evidence>
<gene>
    <name evidence="2" type="ORF">K0U00_37280</name>
</gene>
<keyword evidence="1" id="KW-0472">Membrane</keyword>
<feature type="transmembrane region" description="Helical" evidence="1">
    <location>
        <begin position="21"/>
        <end position="40"/>
    </location>
</feature>
<sequence length="214" mass="24532">MRGWPSLSKREAKQSVFVKFALSYLLILFIPIAIGAYQYYRTQEVLVEDATDLNLEVLRMSQDIVDRLLLETDDLVSALSVDNEIINLTQTAGIPPTPEQMYNFSLLRTSLNRYVIANKLFRDIYIVMDNSRWVVTTRTTFDLADNYMRIDGQPFQSWIDNAVRHIDQKQFFNLNDVSFGGDASEKLIAYVDPLPTGFQSKAQGSIIVFINQND</sequence>
<proteinExistence type="predicted"/>
<evidence type="ECO:0000313" key="3">
    <source>
        <dbReference type="Proteomes" id="UP001519887"/>
    </source>
</evidence>
<comment type="caution">
    <text evidence="2">The sequence shown here is derived from an EMBL/GenBank/DDBJ whole genome shotgun (WGS) entry which is preliminary data.</text>
</comment>